<organism evidence="1 2">
    <name type="scientific">Talaromyces rugulosus</name>
    <name type="common">Penicillium rugulosum</name>
    <dbReference type="NCBI Taxonomy" id="121627"/>
    <lineage>
        <taxon>Eukaryota</taxon>
        <taxon>Fungi</taxon>
        <taxon>Dikarya</taxon>
        <taxon>Ascomycota</taxon>
        <taxon>Pezizomycotina</taxon>
        <taxon>Eurotiomycetes</taxon>
        <taxon>Eurotiomycetidae</taxon>
        <taxon>Eurotiales</taxon>
        <taxon>Trichocomaceae</taxon>
        <taxon>Talaromyces</taxon>
        <taxon>Talaromyces sect. Islandici</taxon>
    </lineage>
</organism>
<dbReference type="EMBL" id="CP055899">
    <property type="protein sequence ID" value="QKX57685.1"/>
    <property type="molecule type" value="Genomic_DNA"/>
</dbReference>
<dbReference type="AlphaFoldDB" id="A0A7H8QW14"/>
<dbReference type="Proteomes" id="UP000509510">
    <property type="component" value="Chromosome II"/>
</dbReference>
<accession>A0A7H8QW14</accession>
<keyword evidence="2" id="KW-1185">Reference proteome</keyword>
<evidence type="ECO:0000313" key="2">
    <source>
        <dbReference type="Proteomes" id="UP000509510"/>
    </source>
</evidence>
<reference evidence="2" key="1">
    <citation type="submission" date="2020-06" db="EMBL/GenBank/DDBJ databases">
        <title>A chromosome-scale genome assembly of Talaromyces rugulosus W13939.</title>
        <authorList>
            <person name="Wang B."/>
            <person name="Guo L."/>
            <person name="Ye K."/>
            <person name="Wang L."/>
        </authorList>
    </citation>
    <scope>NUCLEOTIDE SEQUENCE [LARGE SCALE GENOMIC DNA]</scope>
    <source>
        <strain evidence="2">W13939</strain>
    </source>
</reference>
<evidence type="ECO:0000313" key="1">
    <source>
        <dbReference type="EMBL" id="QKX57685.1"/>
    </source>
</evidence>
<dbReference type="InterPro" id="IPR021858">
    <property type="entry name" value="Fun_TF"/>
</dbReference>
<dbReference type="OrthoDB" id="5130013at2759"/>
<dbReference type="RefSeq" id="XP_035343863.1">
    <property type="nucleotide sequence ID" value="XM_035487970.1"/>
</dbReference>
<evidence type="ECO:0008006" key="3">
    <source>
        <dbReference type="Google" id="ProtNLM"/>
    </source>
</evidence>
<gene>
    <name evidence="1" type="ORF">TRUGW13939_04803</name>
</gene>
<dbReference type="KEGG" id="trg:TRUGW13939_04803"/>
<proteinExistence type="predicted"/>
<protein>
    <recommendedName>
        <fullName evidence="3">Transcription factor domain-containing protein</fullName>
    </recommendedName>
</protein>
<name>A0A7H8QW14_TALRU</name>
<dbReference type="GeneID" id="55992303"/>
<sequence length="146" mass="16012">MALANDSPSVAAVFQSLLALSSVHRDGLQSQAADLQVATLRALVVAPKSDDIGSMEAAQLVAAGMLLCSFEIKHASCTSGQWITHMPGAKPMIRVCQLNRHSEFSTLLDWVYYHDTLSRFSMVYWNPSFLHSVSDESILEPWDSSV</sequence>
<dbReference type="Pfam" id="PF11951">
    <property type="entry name" value="Fungal_trans_2"/>
    <property type="match status" value="1"/>
</dbReference>